<accession>D6U6B5</accession>
<feature type="transmembrane region" description="Helical" evidence="1">
    <location>
        <begin position="43"/>
        <end position="64"/>
    </location>
</feature>
<dbReference type="EMBL" id="ADVG01000005">
    <property type="protein sequence ID" value="EFH80526.1"/>
    <property type="molecule type" value="Genomic_DNA"/>
</dbReference>
<dbReference type="eggNOG" id="ENOG502ZE3S">
    <property type="taxonomic scope" value="Bacteria"/>
</dbReference>
<evidence type="ECO:0000256" key="1">
    <source>
        <dbReference type="SAM" id="Phobius"/>
    </source>
</evidence>
<keyword evidence="1" id="KW-1133">Transmembrane helix</keyword>
<comment type="caution">
    <text evidence="2">The sequence shown here is derived from an EMBL/GenBank/DDBJ whole genome shotgun (WGS) entry which is preliminary data.</text>
</comment>
<reference evidence="2 3" key="1">
    <citation type="journal article" date="2011" name="Stand. Genomic Sci.">
        <title>Non-contiguous finished genome sequence and contextual data of the filamentous soil bacterium Ktedonobacter racemifer type strain (SOSP1-21).</title>
        <authorList>
            <person name="Chang Y.J."/>
            <person name="Land M."/>
            <person name="Hauser L."/>
            <person name="Chertkov O."/>
            <person name="Del Rio T.G."/>
            <person name="Nolan M."/>
            <person name="Copeland A."/>
            <person name="Tice H."/>
            <person name="Cheng J.F."/>
            <person name="Lucas S."/>
            <person name="Han C."/>
            <person name="Goodwin L."/>
            <person name="Pitluck S."/>
            <person name="Ivanova N."/>
            <person name="Ovchinikova G."/>
            <person name="Pati A."/>
            <person name="Chen A."/>
            <person name="Palaniappan K."/>
            <person name="Mavromatis K."/>
            <person name="Liolios K."/>
            <person name="Brettin T."/>
            <person name="Fiebig A."/>
            <person name="Rohde M."/>
            <person name="Abt B."/>
            <person name="Goker M."/>
            <person name="Detter J.C."/>
            <person name="Woyke T."/>
            <person name="Bristow J."/>
            <person name="Eisen J.A."/>
            <person name="Markowitz V."/>
            <person name="Hugenholtz P."/>
            <person name="Kyrpides N.C."/>
            <person name="Klenk H.P."/>
            <person name="Lapidus A."/>
        </authorList>
    </citation>
    <scope>NUCLEOTIDE SEQUENCE [LARGE SCALE GENOMIC DNA]</scope>
    <source>
        <strain evidence="3">DSM 44963</strain>
    </source>
</reference>
<feature type="transmembrane region" description="Helical" evidence="1">
    <location>
        <begin position="130"/>
        <end position="155"/>
    </location>
</feature>
<keyword evidence="1" id="KW-0812">Transmembrane</keyword>
<protein>
    <recommendedName>
        <fullName evidence="4">HXXEE domain-containing protein</fullName>
    </recommendedName>
</protein>
<gene>
    <name evidence="2" type="ORF">Krac_1137</name>
</gene>
<dbReference type="InParanoid" id="D6U6B5"/>
<dbReference type="AlphaFoldDB" id="D6U6B5"/>
<organism evidence="2 3">
    <name type="scientific">Ktedonobacter racemifer DSM 44963</name>
    <dbReference type="NCBI Taxonomy" id="485913"/>
    <lineage>
        <taxon>Bacteria</taxon>
        <taxon>Bacillati</taxon>
        <taxon>Chloroflexota</taxon>
        <taxon>Ktedonobacteria</taxon>
        <taxon>Ktedonobacterales</taxon>
        <taxon>Ktedonobacteraceae</taxon>
        <taxon>Ktedonobacter</taxon>
    </lineage>
</organism>
<feature type="transmembrane region" description="Helical" evidence="1">
    <location>
        <begin position="99"/>
        <end position="118"/>
    </location>
</feature>
<dbReference type="STRING" id="485913.Krac_1137"/>
<proteinExistence type="predicted"/>
<sequence length="170" mass="19037">MLFLSLLFWALLASYIVHILDETLLNGGFVQWIVDNFWPTYTWRMFFWFNAGAIAAIAISNLLFDSLGGHWVILPLIWVAGFVTHVATVHVYWTIRRNTYSPGLLTSLLYVIVFYLLIRYGLGSHLMTGADFAIGTVVGVATVGAFLTVGPTVLFPRLARPRANLQGIDK</sequence>
<dbReference type="InterPro" id="IPR025671">
    <property type="entry name" value="HXXEE"/>
</dbReference>
<evidence type="ECO:0008006" key="4">
    <source>
        <dbReference type="Google" id="ProtNLM"/>
    </source>
</evidence>
<dbReference type="RefSeq" id="WP_007923162.1">
    <property type="nucleotide sequence ID" value="NZ_ADVG01000005.1"/>
</dbReference>
<name>D6U6B5_KTERA</name>
<keyword evidence="3" id="KW-1185">Reference proteome</keyword>
<dbReference type="Proteomes" id="UP000004508">
    <property type="component" value="Unassembled WGS sequence"/>
</dbReference>
<evidence type="ECO:0000313" key="3">
    <source>
        <dbReference type="Proteomes" id="UP000004508"/>
    </source>
</evidence>
<evidence type="ECO:0000313" key="2">
    <source>
        <dbReference type="EMBL" id="EFH80526.1"/>
    </source>
</evidence>
<feature type="transmembrane region" description="Helical" evidence="1">
    <location>
        <begin position="71"/>
        <end position="93"/>
    </location>
</feature>
<dbReference type="Pfam" id="PF13787">
    <property type="entry name" value="HXXEE"/>
    <property type="match status" value="1"/>
</dbReference>
<keyword evidence="1" id="KW-0472">Membrane</keyword>